<dbReference type="Pfam" id="PF07228">
    <property type="entry name" value="SpoIIE"/>
    <property type="match status" value="1"/>
</dbReference>
<dbReference type="GO" id="GO:0016791">
    <property type="term" value="F:phosphatase activity"/>
    <property type="evidence" value="ECO:0007669"/>
    <property type="project" value="TreeGrafter"/>
</dbReference>
<evidence type="ECO:0000256" key="2">
    <source>
        <dbReference type="SAM" id="MobiDB-lite"/>
    </source>
</evidence>
<keyword evidence="3" id="KW-0812">Transmembrane</keyword>
<feature type="transmembrane region" description="Helical" evidence="3">
    <location>
        <begin position="101"/>
        <end position="121"/>
    </location>
</feature>
<feature type="compositionally biased region" description="Polar residues" evidence="2">
    <location>
        <begin position="1"/>
        <end position="17"/>
    </location>
</feature>
<dbReference type="SMART" id="SM00331">
    <property type="entry name" value="PP2C_SIG"/>
    <property type="match status" value="1"/>
</dbReference>
<feature type="domain" description="PPM-type phosphatase" evidence="4">
    <location>
        <begin position="154"/>
        <end position="369"/>
    </location>
</feature>
<proteinExistence type="predicted"/>
<feature type="transmembrane region" description="Helical" evidence="3">
    <location>
        <begin position="36"/>
        <end position="69"/>
    </location>
</feature>
<evidence type="ECO:0000313" key="6">
    <source>
        <dbReference type="Proteomes" id="UP000002805"/>
    </source>
</evidence>
<evidence type="ECO:0000256" key="3">
    <source>
        <dbReference type="SAM" id="Phobius"/>
    </source>
</evidence>
<keyword evidence="3" id="KW-1133">Transmembrane helix</keyword>
<evidence type="ECO:0000256" key="1">
    <source>
        <dbReference type="ARBA" id="ARBA00022801"/>
    </source>
</evidence>
<accession>D6X735</accession>
<sequence>MAVSPTETVPASRSTAESDLAEQIPSSSRLLSALPFVVMGIVALVDVTAGSSVGFLALVSLGPAFAGLVGGWRRTALIGVLSLGFCFGLGIYDGVLGERRWYSAMASVAGVTGAGVAAAVMRQRREAELASMRSIAEVAQRVLLRPVPRTAGHLRVAVSYTSAVAEARIGGDLYEVVTSPGGVRVIVGDVQGKGLEAVETAAVVLGAFREAAHEEEDLAGVGERLERALERELQGGEKFVTAVLAELEPGKGATLLNYGHPAPMVVRGDGTVSFAEPPRRALPLGLGLHGTSAPQPFTADFAPGDQMFLYTDGVTETRDRGGRFYPLGERGHLLRTKDPEAALAELRADLEQYAQAPPHDDAAMLLIRHRREG</sequence>
<keyword evidence="6" id="KW-1185">Reference proteome</keyword>
<reference evidence="6" key="1">
    <citation type="submission" date="2008-02" db="EMBL/GenBank/DDBJ databases">
        <authorList>
            <consortium name="The Broad Institute Genome Sequencing Platform"/>
            <person name="Fischbach M."/>
            <person name="Ward D."/>
            <person name="Young S."/>
            <person name="Jaffe D."/>
            <person name="Gnerre S."/>
            <person name="Berlin A."/>
            <person name="Heiman D."/>
            <person name="Hepburn T."/>
            <person name="Sykes S."/>
            <person name="Alvarado L."/>
            <person name="Kodira C.D."/>
            <person name="Straight P."/>
            <person name="Clardy J."/>
            <person name="Hung D."/>
            <person name="Kolter R."/>
            <person name="Mekalanos J."/>
            <person name="Walker S."/>
            <person name="Walsh C.T."/>
            <person name="Lander E."/>
            <person name="Galagan J."/>
            <person name="Nusbaum C."/>
            <person name="Birren B."/>
        </authorList>
    </citation>
    <scope>NUCLEOTIDE SEQUENCE [LARGE SCALE GENOMIC DNA]</scope>
    <source>
        <strain evidence="6">ATCC 25486 / DSM 40338 / CBS 914.69 / JCM 4507 / NBRC 13074 / NRRL 2958 / 5647</strain>
    </source>
</reference>
<gene>
    <name evidence="5" type="ORF">SSDG_06851</name>
</gene>
<evidence type="ECO:0000313" key="5">
    <source>
        <dbReference type="EMBL" id="EFH31604.1"/>
    </source>
</evidence>
<feature type="transmembrane region" description="Helical" evidence="3">
    <location>
        <begin position="76"/>
        <end position="95"/>
    </location>
</feature>
<keyword evidence="1" id="KW-0378">Hydrolase</keyword>
<reference evidence="6" key="2">
    <citation type="submission" date="2009-10" db="EMBL/GenBank/DDBJ databases">
        <title>The genome sequence of Streptomyces pristinaespiralis strain ATCC 25486.</title>
        <authorList>
            <consortium name="The Broad Institute Genome Sequencing Platform"/>
            <consortium name="Broad Institute Microbial Sequencing Center"/>
            <person name="Fischbach M."/>
            <person name="Godfrey P."/>
            <person name="Ward D."/>
            <person name="Young S."/>
            <person name="Zeng Q."/>
            <person name="Koehrsen M."/>
            <person name="Alvarado L."/>
            <person name="Berlin A.M."/>
            <person name="Bochicchio J."/>
            <person name="Borenstein D."/>
            <person name="Chapman S.B."/>
            <person name="Chen Z."/>
            <person name="Engels R."/>
            <person name="Freedman E."/>
            <person name="Gellesch M."/>
            <person name="Goldberg J."/>
            <person name="Griggs A."/>
            <person name="Gujja S."/>
            <person name="Heilman E.R."/>
            <person name="Heiman D.I."/>
            <person name="Hepburn T.A."/>
            <person name="Howarth C."/>
            <person name="Jen D."/>
            <person name="Larson L."/>
            <person name="Lewis B."/>
            <person name="Mehta T."/>
            <person name="Park D."/>
            <person name="Pearson M."/>
            <person name="Richards J."/>
            <person name="Roberts A."/>
            <person name="Saif S."/>
            <person name="Shea T.D."/>
            <person name="Shenoy N."/>
            <person name="Sisk P."/>
            <person name="Stolte C."/>
            <person name="Sykes S.N."/>
            <person name="Thomson T."/>
            <person name="Walk T."/>
            <person name="White J."/>
            <person name="Yandava C."/>
            <person name="Straight P."/>
            <person name="Clardy J."/>
            <person name="Hung D."/>
            <person name="Kolter R."/>
            <person name="Mekalanos J."/>
            <person name="Walker S."/>
            <person name="Walsh C.T."/>
            <person name="Wieland-Brown L.C."/>
            <person name="Haas B."/>
            <person name="Nusbaum C."/>
            <person name="Birren B."/>
        </authorList>
    </citation>
    <scope>NUCLEOTIDE SEQUENCE [LARGE SCALE GENOMIC DNA]</scope>
    <source>
        <strain evidence="6">ATCC 25486 / DSM 40338 / CBS 914.69 / JCM 4507 / NBRC 13074 / NRRL 2958 / 5647</strain>
    </source>
</reference>
<dbReference type="HOGENOM" id="CLU_045535_1_1_11"/>
<evidence type="ECO:0000259" key="4">
    <source>
        <dbReference type="SMART" id="SM00331"/>
    </source>
</evidence>
<dbReference type="Proteomes" id="UP000002805">
    <property type="component" value="Chromosome"/>
</dbReference>
<dbReference type="EMBL" id="CM000950">
    <property type="protein sequence ID" value="EFH31604.1"/>
    <property type="molecule type" value="Genomic_DNA"/>
</dbReference>
<dbReference type="Gene3D" id="3.60.40.10">
    <property type="entry name" value="PPM-type phosphatase domain"/>
    <property type="match status" value="1"/>
</dbReference>
<dbReference type="SUPFAM" id="SSF81606">
    <property type="entry name" value="PP2C-like"/>
    <property type="match status" value="1"/>
</dbReference>
<dbReference type="eggNOG" id="COG2208">
    <property type="taxonomic scope" value="Bacteria"/>
</dbReference>
<protein>
    <submittedName>
        <fullName evidence="5">Integral membrane protein</fullName>
    </submittedName>
</protein>
<feature type="region of interest" description="Disordered" evidence="2">
    <location>
        <begin position="1"/>
        <end position="20"/>
    </location>
</feature>
<dbReference type="InterPro" id="IPR036457">
    <property type="entry name" value="PPM-type-like_dom_sf"/>
</dbReference>
<keyword evidence="3" id="KW-0472">Membrane</keyword>
<dbReference type="InterPro" id="IPR001932">
    <property type="entry name" value="PPM-type_phosphatase-like_dom"/>
</dbReference>
<dbReference type="PANTHER" id="PTHR43156:SF2">
    <property type="entry name" value="STAGE II SPORULATION PROTEIN E"/>
    <property type="match status" value="1"/>
</dbReference>
<organism evidence="5 6">
    <name type="scientific">Streptomyces pristinaespiralis (strain ATCC 25486 / DSM 40338 / CBS 914.69 / JCM 4507 / KCC S-0507 / NBRC 13074 / NRRL 2958 / 5647)</name>
    <dbReference type="NCBI Taxonomy" id="457429"/>
    <lineage>
        <taxon>Bacteria</taxon>
        <taxon>Bacillati</taxon>
        <taxon>Actinomycetota</taxon>
        <taxon>Actinomycetes</taxon>
        <taxon>Kitasatosporales</taxon>
        <taxon>Streptomycetaceae</taxon>
        <taxon>Streptomyces</taxon>
    </lineage>
</organism>
<dbReference type="FunFam" id="3.60.40.10:FF:000058">
    <property type="entry name" value="Stage II sporulation protein E"/>
    <property type="match status" value="1"/>
</dbReference>
<dbReference type="PANTHER" id="PTHR43156">
    <property type="entry name" value="STAGE II SPORULATION PROTEIN E-RELATED"/>
    <property type="match status" value="1"/>
</dbReference>
<name>D6X735_STRE2</name>
<dbReference type="InterPro" id="IPR052016">
    <property type="entry name" value="Bact_Sigma-Reg"/>
</dbReference>
<dbReference type="AlphaFoldDB" id="D6X735"/>